<evidence type="ECO:0000313" key="3">
    <source>
        <dbReference type="Proteomes" id="UP000308724"/>
    </source>
</evidence>
<proteinExistence type="predicted"/>
<accession>A0A4T0BTS9</accession>
<name>A0A4T0BTS9_AURPU</name>
<gene>
    <name evidence="2" type="ORF">D6C78_04180</name>
</gene>
<evidence type="ECO:0000313" key="2">
    <source>
        <dbReference type="EMBL" id="TIA38211.1"/>
    </source>
</evidence>
<dbReference type="EMBL" id="QZBZ01000067">
    <property type="protein sequence ID" value="TIA38211.1"/>
    <property type="molecule type" value="Genomic_DNA"/>
</dbReference>
<evidence type="ECO:0000256" key="1">
    <source>
        <dbReference type="SAM" id="MobiDB-lite"/>
    </source>
</evidence>
<protein>
    <submittedName>
        <fullName evidence="2">Uncharacterized protein</fullName>
    </submittedName>
</protein>
<sequence>MDKIPIIMARSRGSVQKRNMAPDSRRLTRREKLHRLRANAGAASTYTPDWSMEPPLAPLTHIHDRKSRWFARRRRARDHKRKELSEFQLATLDAELSSRVDDVIRANKHTSNVQLPELHTKPMQMVKWEPPALSPVHTPTSRLQPLSDTDWSNLEILFSRPPKKTVLAPLPTPPISLLTATELGLSIQSPPKVRLPELTNNCRLAIPSVESPVVASWTSKSPVASRIDLNTIRLDTLEYDDDLPSSPFVAAKLPQFREVDPFDLTADLAFEPKPTESEHQNHKPQSTRYDLIEQILEFSRSLRKCEEGEAPAVSQNDSTGGKANSSEVDWSNQPVMDWPYDALGNWNNEPVLDWDGKPAAEWIEDPAVGWSEEVVMIEHDAETYDWTFLSPEDEVPSNCVSMLSSASSSMEFLPLPLRDSFLDDPTAYEEPVQSIFGDGNNMRRVSKSAWETESDFCIPAFFWEGDKSLSEEIFESDAFALYPLCKEDKTWYW</sequence>
<comment type="caution">
    <text evidence="2">The sequence shown here is derived from an EMBL/GenBank/DDBJ whole genome shotgun (WGS) entry which is preliminary data.</text>
</comment>
<feature type="compositionally biased region" description="Polar residues" evidence="1">
    <location>
        <begin position="313"/>
        <end position="330"/>
    </location>
</feature>
<reference evidence="2 3" key="1">
    <citation type="submission" date="2018-10" db="EMBL/GenBank/DDBJ databases">
        <title>Fifty Aureobasidium pullulans genomes reveal a recombining polyextremotolerant generalist.</title>
        <authorList>
            <person name="Gostincar C."/>
            <person name="Turk M."/>
            <person name="Zajc J."/>
            <person name="Gunde-Cimerman N."/>
        </authorList>
    </citation>
    <scope>NUCLEOTIDE SEQUENCE [LARGE SCALE GENOMIC DNA]</scope>
    <source>
        <strain evidence="2 3">EXF-1645</strain>
    </source>
</reference>
<organism evidence="2 3">
    <name type="scientific">Aureobasidium pullulans</name>
    <name type="common">Black yeast</name>
    <name type="synonym">Pullularia pullulans</name>
    <dbReference type="NCBI Taxonomy" id="5580"/>
    <lineage>
        <taxon>Eukaryota</taxon>
        <taxon>Fungi</taxon>
        <taxon>Dikarya</taxon>
        <taxon>Ascomycota</taxon>
        <taxon>Pezizomycotina</taxon>
        <taxon>Dothideomycetes</taxon>
        <taxon>Dothideomycetidae</taxon>
        <taxon>Dothideales</taxon>
        <taxon>Saccotheciaceae</taxon>
        <taxon>Aureobasidium</taxon>
    </lineage>
</organism>
<dbReference type="Proteomes" id="UP000308724">
    <property type="component" value="Unassembled WGS sequence"/>
</dbReference>
<dbReference type="AlphaFoldDB" id="A0A4T0BTS9"/>
<feature type="region of interest" description="Disordered" evidence="1">
    <location>
        <begin position="307"/>
        <end position="330"/>
    </location>
</feature>